<dbReference type="Pfam" id="PF22028">
    <property type="entry name" value="DUF6934"/>
    <property type="match status" value="1"/>
</dbReference>
<gene>
    <name evidence="1" type="ORF">DXN04_22615</name>
</gene>
<organism evidence="1 2">
    <name type="scientific">Chitinophaga silvisoli</name>
    <dbReference type="NCBI Taxonomy" id="2291814"/>
    <lineage>
        <taxon>Bacteria</taxon>
        <taxon>Pseudomonadati</taxon>
        <taxon>Bacteroidota</taxon>
        <taxon>Chitinophagia</taxon>
        <taxon>Chitinophagales</taxon>
        <taxon>Chitinophagaceae</taxon>
        <taxon>Chitinophaga</taxon>
    </lineage>
</organism>
<proteinExistence type="predicted"/>
<dbReference type="Proteomes" id="UP000261174">
    <property type="component" value="Unassembled WGS sequence"/>
</dbReference>
<evidence type="ECO:0000313" key="1">
    <source>
        <dbReference type="EMBL" id="RFM32481.1"/>
    </source>
</evidence>
<protein>
    <submittedName>
        <fullName evidence="1">Uncharacterized protein</fullName>
    </submittedName>
</protein>
<dbReference type="OrthoDB" id="1341042at2"/>
<dbReference type="InterPro" id="IPR053865">
    <property type="entry name" value="DUF6934"/>
</dbReference>
<accession>A0A3E1NX33</accession>
<sequence>MSQFERSNLDAHYDKGASAIGEAAVLEFKAALYDGRMVNMRVEISGTAHDLIENVYDLKFGPVDNKGRIDNRSEFVYADYRLIFSSIMRFMLEYLKFYPDRSIGMNSNDDTRDYLRYAIIMWEFDQLNRDFDVCGVNLYVRLNCPASMEYDSPFDFNKIYPETVKLSRELNIPVDNLYNYIVFKLKTQ</sequence>
<reference evidence="1 2" key="1">
    <citation type="submission" date="2018-08" db="EMBL/GenBank/DDBJ databases">
        <title>Chitinophaga sp. K20C18050901, a novel bacterium isolated from forest soil.</title>
        <authorList>
            <person name="Wang C."/>
        </authorList>
    </citation>
    <scope>NUCLEOTIDE SEQUENCE [LARGE SCALE GENOMIC DNA]</scope>
    <source>
        <strain evidence="1 2">K20C18050901</strain>
    </source>
</reference>
<dbReference type="RefSeq" id="WP_116855674.1">
    <property type="nucleotide sequence ID" value="NZ_QTJV01000009.1"/>
</dbReference>
<dbReference type="AlphaFoldDB" id="A0A3E1NX33"/>
<name>A0A3E1NX33_9BACT</name>
<keyword evidence="2" id="KW-1185">Reference proteome</keyword>
<evidence type="ECO:0000313" key="2">
    <source>
        <dbReference type="Proteomes" id="UP000261174"/>
    </source>
</evidence>
<dbReference type="EMBL" id="QTJV01000009">
    <property type="protein sequence ID" value="RFM32481.1"/>
    <property type="molecule type" value="Genomic_DNA"/>
</dbReference>
<comment type="caution">
    <text evidence="1">The sequence shown here is derived from an EMBL/GenBank/DDBJ whole genome shotgun (WGS) entry which is preliminary data.</text>
</comment>